<dbReference type="InterPro" id="IPR055251">
    <property type="entry name" value="SOS1_NGEF_PH"/>
</dbReference>
<dbReference type="OrthoDB" id="10004999at2759"/>
<accession>A0A6V7WCI1</accession>
<dbReference type="Proteomes" id="UP000580250">
    <property type="component" value="Unassembled WGS sequence"/>
</dbReference>
<reference evidence="5 6" key="1">
    <citation type="submission" date="2020-08" db="EMBL/GenBank/DDBJ databases">
        <authorList>
            <person name="Koutsovoulos G."/>
            <person name="Danchin GJ E."/>
        </authorList>
    </citation>
    <scope>NUCLEOTIDE SEQUENCE [LARGE SCALE GENOMIC DNA]</scope>
</reference>
<evidence type="ECO:0000313" key="5">
    <source>
        <dbReference type="EMBL" id="CAD2184707.1"/>
    </source>
</evidence>
<dbReference type="SUPFAM" id="SSF48065">
    <property type="entry name" value="DBL homology domain (DH-domain)"/>
    <property type="match status" value="1"/>
</dbReference>
<dbReference type="InterPro" id="IPR036865">
    <property type="entry name" value="CRAL-TRIO_dom_sf"/>
</dbReference>
<evidence type="ECO:0000313" key="6">
    <source>
        <dbReference type="Proteomes" id="UP000580250"/>
    </source>
</evidence>
<dbReference type="EMBL" id="CAJEWN010000512">
    <property type="protein sequence ID" value="CAD2184707.1"/>
    <property type="molecule type" value="Genomic_DNA"/>
</dbReference>
<feature type="region of interest" description="Disordered" evidence="3">
    <location>
        <begin position="148"/>
        <end position="186"/>
    </location>
</feature>
<gene>
    <name evidence="5" type="ORF">MENT_LOCUS37078</name>
</gene>
<evidence type="ECO:0000256" key="1">
    <source>
        <dbReference type="ARBA" id="ARBA00022658"/>
    </source>
</evidence>
<feature type="compositionally biased region" description="Polar residues" evidence="3">
    <location>
        <begin position="823"/>
        <end position="832"/>
    </location>
</feature>
<feature type="compositionally biased region" description="Basic and acidic residues" evidence="3">
    <location>
        <begin position="166"/>
        <end position="179"/>
    </location>
</feature>
<dbReference type="Pfam" id="PF13716">
    <property type="entry name" value="CRAL_TRIO_2"/>
    <property type="match status" value="1"/>
</dbReference>
<comment type="caution">
    <text evidence="5">The sequence shown here is derived from an EMBL/GenBank/DDBJ whole genome shotgun (WGS) entry which is preliminary data.</text>
</comment>
<feature type="region of interest" description="Disordered" evidence="3">
    <location>
        <begin position="823"/>
        <end position="898"/>
    </location>
</feature>
<dbReference type="GO" id="GO:0005085">
    <property type="term" value="F:guanyl-nucleotide exchange factor activity"/>
    <property type="evidence" value="ECO:0007669"/>
    <property type="project" value="UniProtKB-KW"/>
</dbReference>
<dbReference type="PROSITE" id="PS50010">
    <property type="entry name" value="DH_2"/>
    <property type="match status" value="1"/>
</dbReference>
<proteinExistence type="inferred from homology"/>
<evidence type="ECO:0000259" key="4">
    <source>
        <dbReference type="PROSITE" id="PS50010"/>
    </source>
</evidence>
<evidence type="ECO:0000256" key="3">
    <source>
        <dbReference type="SAM" id="MobiDB-lite"/>
    </source>
</evidence>
<feature type="compositionally biased region" description="Basic residues" evidence="3">
    <location>
        <begin position="150"/>
        <end position="159"/>
    </location>
</feature>
<feature type="compositionally biased region" description="Polar residues" evidence="3">
    <location>
        <begin position="1299"/>
        <end position="1335"/>
    </location>
</feature>
<feature type="compositionally biased region" description="Low complexity" evidence="3">
    <location>
        <begin position="1336"/>
        <end position="1349"/>
    </location>
</feature>
<feature type="compositionally biased region" description="Low complexity" evidence="3">
    <location>
        <begin position="882"/>
        <end position="896"/>
    </location>
</feature>
<dbReference type="Gene3D" id="1.20.900.10">
    <property type="entry name" value="Dbl homology (DH) domain"/>
    <property type="match status" value="1"/>
</dbReference>
<comment type="similarity">
    <text evidence="2">Belongs to the MCF2 family.</text>
</comment>
<name>A0A6V7WCI1_MELEN</name>
<dbReference type="Gene3D" id="2.30.29.30">
    <property type="entry name" value="Pleckstrin-homology domain (PH domain)/Phosphotyrosine-binding domain (PTB)"/>
    <property type="match status" value="1"/>
</dbReference>
<dbReference type="Pfam" id="PF22697">
    <property type="entry name" value="SOS1_NGEF_PH"/>
    <property type="match status" value="1"/>
</dbReference>
<dbReference type="InterPro" id="IPR011993">
    <property type="entry name" value="PH-like_dom_sf"/>
</dbReference>
<dbReference type="InterPro" id="IPR056466">
    <property type="entry name" value="Spectrin_DBS"/>
</dbReference>
<feature type="domain" description="DH" evidence="4">
    <location>
        <begin position="932"/>
        <end position="1122"/>
    </location>
</feature>
<dbReference type="PANTHER" id="PTHR22826:SF211">
    <property type="entry name" value="LD43457P"/>
    <property type="match status" value="1"/>
</dbReference>
<dbReference type="GO" id="GO:0005737">
    <property type="term" value="C:cytoplasm"/>
    <property type="evidence" value="ECO:0007669"/>
    <property type="project" value="TreeGrafter"/>
</dbReference>
<dbReference type="CDD" id="cd00160">
    <property type="entry name" value="RhoGEF"/>
    <property type="match status" value="1"/>
</dbReference>
<dbReference type="CDD" id="cd00170">
    <property type="entry name" value="SEC14"/>
    <property type="match status" value="1"/>
</dbReference>
<dbReference type="InterPro" id="IPR001849">
    <property type="entry name" value="PH_domain"/>
</dbReference>
<dbReference type="SMART" id="SM00233">
    <property type="entry name" value="PH"/>
    <property type="match status" value="1"/>
</dbReference>
<dbReference type="InterPro" id="IPR051336">
    <property type="entry name" value="RhoGEF_Guanine_NuclExch_SF"/>
</dbReference>
<organism evidence="5 6">
    <name type="scientific">Meloidogyne enterolobii</name>
    <name type="common">Root-knot nematode worm</name>
    <name type="synonym">Meloidogyne mayaguensis</name>
    <dbReference type="NCBI Taxonomy" id="390850"/>
    <lineage>
        <taxon>Eukaryota</taxon>
        <taxon>Metazoa</taxon>
        <taxon>Ecdysozoa</taxon>
        <taxon>Nematoda</taxon>
        <taxon>Chromadorea</taxon>
        <taxon>Rhabditida</taxon>
        <taxon>Tylenchina</taxon>
        <taxon>Tylenchomorpha</taxon>
        <taxon>Tylenchoidea</taxon>
        <taxon>Meloidogynidae</taxon>
        <taxon>Meloidogyninae</taxon>
        <taxon>Meloidogyne</taxon>
    </lineage>
</organism>
<dbReference type="Gene3D" id="1.20.58.60">
    <property type="match status" value="1"/>
</dbReference>
<dbReference type="InterPro" id="IPR000219">
    <property type="entry name" value="DH_dom"/>
</dbReference>
<dbReference type="InterPro" id="IPR001251">
    <property type="entry name" value="CRAL-TRIO_dom"/>
</dbReference>
<dbReference type="SMART" id="SM00325">
    <property type="entry name" value="RhoGEF"/>
    <property type="match status" value="1"/>
</dbReference>
<dbReference type="Pfam" id="PF00621">
    <property type="entry name" value="RhoGEF"/>
    <property type="match status" value="1"/>
</dbReference>
<feature type="region of interest" description="Disordered" evidence="3">
    <location>
        <begin position="1297"/>
        <end position="1398"/>
    </location>
</feature>
<dbReference type="InterPro" id="IPR035899">
    <property type="entry name" value="DBL_dom_sf"/>
</dbReference>
<dbReference type="SUPFAM" id="SSF50729">
    <property type="entry name" value="PH domain-like"/>
    <property type="match status" value="1"/>
</dbReference>
<sequence>MSSIMSISNPFFDYSTTTSTTNSSQIPPFLTPPLRRAAALNDENKFKKENLNCSNTTLKQENEAFEGPCCVENPFSQDDGGGNGGGLFDSRISQSSSAVVDSMISEGFLVSSSSTTVPTTKMLQDSGYRSTISNSNFEEEMLVIAEKERKERRRQRRKTGLSNQQKPKEEEIMTVKNKENNNSSSVPAFLRRTCSNAANGINAIKPSGWIGAAIMRASTSDDNVKTKSTPRRTQSIGSSTTTQILNLPPTFLYSTGWMVEADLSSDDSNNEKVQIFGGNNCGGVEDCIIELDGQRKLGIQRLHELLISRFCFISGMKTLKGHPLVTFPDSRCCLSFENYQLLLDYLFQINREESDPSTEDNNLIKQEWIVIVDRRQDRWSSVKTILSFLVNYFPEPIYLVILLKPEGVLQRAIEYGYKSVLDGCEKFRLHICQNFSSLHEFIEPDFLTMDLGGSVHHNHDDWTNYRIEIERMKSSARVIAESLGDFGKCLRETELPNDVQTTEKVLEMQQHERDAIKEDFRISIRKGLQLLRQVRQTEESSNIDHHQHPSPCSLQNIAAIERMIAQLQDTEKSFDTFWQKHRLRLMSCLELRRFEDEFRKLQNSFAKHMHRLEEQKIELGNSESSAARLALEHRDYRADAMTDVFAARTLKERGLMLAEKELTESLNTQGSDSVGPKCEELTRMADALEIALEQRTKALEISRQMHSQIGKANDWCRRGVELLSSPLDLFSSSSNSFAFFEEALNNLNLFIKEGDNLKMDTLIKQKNSVGGDSNNQLFVLTNCDTSSLIAQVNERIDDIRRLSYSRRDALQKMCVDKMAIVNHNNNQQQQKPVQIVSPEKNKKETKQQQNNGKLVKGGGMGNQTSSSSSQRSKHDKKEKNNKNIISPIDSPPNSSSCVSLPRAKFPLKSSCSPLSSPITAGPMEKCLGGGGKVNYVLDELLSTERTYVRELAEIIHHYIQPLEALEFTSNNGTTNSHNNILPGQSNILFGNIRELHDFHHSILLPSLHQNSNSVEGVSTVLSSQRHRLLSLYRLYCRNKPISEELRREHLIDQNKFILDCQRRAGHLLPLSAYLLKPIQRITKYQLLLKELVRHCPTAGQSLQHVQTALTSMLELLAQINADMEQLHILGYPGDLRLLGSLRLRTECDVSIYKRSKSASAGGVNGGRRNGIKGKQQRRHLLLFDGGILFCKKRLQTTTTTQPGCEYFEHKFCIPINSLGFAECSRFSDEKFEIWDINESGNSASCFAIHPLDEKVRPKWIHKLSKLTVLNQQQQQLVEAAALGMPDSSFYLQQREEYMNNRTRPQSWTTTSSSEDGITTINPQQICNKRNKGNNNSAAQSSRSSTSSSSVVFGDTSPTGEDLNETEITFRRHSDSSSSSNSSRKNELLPRSQSQPPEFLQLEEINNTNGGGMQRIDRL</sequence>
<protein>
    <recommendedName>
        <fullName evidence="4">DH domain-containing protein</fullName>
    </recommendedName>
</protein>
<dbReference type="PANTHER" id="PTHR22826">
    <property type="entry name" value="RHO GUANINE EXCHANGE FACTOR-RELATED"/>
    <property type="match status" value="1"/>
</dbReference>
<dbReference type="Pfam" id="PF23289">
    <property type="entry name" value="Spectrin_5"/>
    <property type="match status" value="1"/>
</dbReference>
<feature type="region of interest" description="Disordered" evidence="3">
    <location>
        <begin position="220"/>
        <end position="239"/>
    </location>
</feature>
<keyword evidence="1" id="KW-0344">Guanine-nucleotide releasing factor</keyword>
<evidence type="ECO:0000256" key="2">
    <source>
        <dbReference type="ARBA" id="ARBA00049987"/>
    </source>
</evidence>
<dbReference type="SUPFAM" id="SSF52087">
    <property type="entry name" value="CRAL/TRIO domain"/>
    <property type="match status" value="1"/>
</dbReference>